<dbReference type="PROSITE" id="PS50815">
    <property type="entry name" value="HORMA"/>
    <property type="match status" value="1"/>
</dbReference>
<dbReference type="KEGG" id="smo:SELMODRAFT_111490"/>
<dbReference type="SUPFAM" id="SSF56019">
    <property type="entry name" value="The spindle assembly checkpoint protein mad2"/>
    <property type="match status" value="1"/>
</dbReference>
<evidence type="ECO:0000256" key="6">
    <source>
        <dbReference type="ARBA" id="ARBA00023306"/>
    </source>
</evidence>
<evidence type="ECO:0000256" key="3">
    <source>
        <dbReference type="ARBA" id="ARBA00022618"/>
    </source>
</evidence>
<comment type="similarity">
    <text evidence="2">Belongs to the MAD2 family.</text>
</comment>
<evidence type="ECO:0000259" key="7">
    <source>
        <dbReference type="PROSITE" id="PS50815"/>
    </source>
</evidence>
<keyword evidence="3" id="KW-0132">Cell division</keyword>
<name>D8S8X3_SELML</name>
<feature type="domain" description="HORMA" evidence="7">
    <location>
        <begin position="16"/>
        <end position="199"/>
    </location>
</feature>
<dbReference type="eggNOG" id="KOG3285">
    <property type="taxonomic scope" value="Eukaryota"/>
</dbReference>
<dbReference type="InterPro" id="IPR003511">
    <property type="entry name" value="HORMA_dom"/>
</dbReference>
<dbReference type="Pfam" id="PF02301">
    <property type="entry name" value="HORMA"/>
    <property type="match status" value="1"/>
</dbReference>
<dbReference type="Proteomes" id="UP000001514">
    <property type="component" value="Unassembled WGS sequence"/>
</dbReference>
<keyword evidence="5" id="KW-0539">Nucleus</keyword>
<comment type="subcellular location">
    <subcellularLocation>
        <location evidence="1">Nucleus</location>
    </subcellularLocation>
</comment>
<dbReference type="AlphaFoldDB" id="D8S8X3"/>
<keyword evidence="4" id="KW-0498">Mitosis</keyword>
<dbReference type="GO" id="GO:0005634">
    <property type="term" value="C:nucleus"/>
    <property type="evidence" value="ECO:0007669"/>
    <property type="project" value="UniProtKB-SubCell"/>
</dbReference>
<organism evidence="9">
    <name type="scientific">Selaginella moellendorffii</name>
    <name type="common">Spikemoss</name>
    <dbReference type="NCBI Taxonomy" id="88036"/>
    <lineage>
        <taxon>Eukaryota</taxon>
        <taxon>Viridiplantae</taxon>
        <taxon>Streptophyta</taxon>
        <taxon>Embryophyta</taxon>
        <taxon>Tracheophyta</taxon>
        <taxon>Lycopodiopsida</taxon>
        <taxon>Selaginellales</taxon>
        <taxon>Selaginellaceae</taxon>
        <taxon>Selaginella</taxon>
    </lineage>
</organism>
<dbReference type="PANTHER" id="PTHR11842:SF11">
    <property type="entry name" value="MITOTIC SPINDLE ASSEMBLY CHECKPOINT PROTEIN MAD2A"/>
    <property type="match status" value="1"/>
</dbReference>
<dbReference type="PANTHER" id="PTHR11842">
    <property type="entry name" value="MITOTIC SPINDLE ASSEMBLY CHECKPOINT PROTEIN MAD2"/>
    <property type="match status" value="1"/>
</dbReference>
<evidence type="ECO:0000313" key="8">
    <source>
        <dbReference type="EMBL" id="EFJ19104.1"/>
    </source>
</evidence>
<evidence type="ECO:0000313" key="9">
    <source>
        <dbReference type="Proteomes" id="UP000001514"/>
    </source>
</evidence>
<evidence type="ECO:0000256" key="5">
    <source>
        <dbReference type="ARBA" id="ARBA00023242"/>
    </source>
</evidence>
<keyword evidence="9" id="KW-1185">Reference proteome</keyword>
<dbReference type="HOGENOM" id="CLU_072097_0_0_1"/>
<evidence type="ECO:0000256" key="4">
    <source>
        <dbReference type="ARBA" id="ARBA00022776"/>
    </source>
</evidence>
<dbReference type="InParanoid" id="D8S8X3"/>
<dbReference type="OrthoDB" id="1806at2759"/>
<dbReference type="EMBL" id="GL377607">
    <property type="protein sequence ID" value="EFJ19104.1"/>
    <property type="molecule type" value="Genomic_DNA"/>
</dbReference>
<dbReference type="FunCoup" id="D8S8X3">
    <property type="interactions" value="2944"/>
</dbReference>
<dbReference type="GO" id="GO:0051301">
    <property type="term" value="P:cell division"/>
    <property type="evidence" value="ECO:0007669"/>
    <property type="project" value="UniProtKB-KW"/>
</dbReference>
<dbReference type="GO" id="GO:0007094">
    <property type="term" value="P:mitotic spindle assembly checkpoint signaling"/>
    <property type="evidence" value="ECO:0000318"/>
    <property type="project" value="GO_Central"/>
</dbReference>
<gene>
    <name evidence="8" type="ORF">SELMODRAFT_111490</name>
</gene>
<dbReference type="FunFam" id="3.30.900.10:FF:000002">
    <property type="entry name" value="Mitotic spindle assembly checkpoint protein MAD2A"/>
    <property type="match status" value="1"/>
</dbReference>
<proteinExistence type="inferred from homology"/>
<dbReference type="Gramene" id="EFJ19104">
    <property type="protein sequence ID" value="EFJ19104"/>
    <property type="gene ID" value="SELMODRAFT_111490"/>
</dbReference>
<dbReference type="GO" id="GO:0000776">
    <property type="term" value="C:kinetochore"/>
    <property type="evidence" value="ECO:0000318"/>
    <property type="project" value="GO_Central"/>
</dbReference>
<dbReference type="Gene3D" id="3.30.900.10">
    <property type="entry name" value="HORMA domain"/>
    <property type="match status" value="1"/>
</dbReference>
<evidence type="ECO:0000256" key="2">
    <source>
        <dbReference type="ARBA" id="ARBA00010348"/>
    </source>
</evidence>
<dbReference type="STRING" id="88036.D8S8X3"/>
<sequence length="209" mass="23607">MGTGQQAATRDVITLKGSSSIVGEFFSYAVNSILFQRGLYPSEQFDRVKKYGLTMLVSHEDKVKGYISAVTSQIADWLQTGKVQRVVMVISSLATKEVLERWNFLIETDREATETGATKEKSDKEIMQEIQAIMRQITSSVTFLPHLEESCSFELLVYTDTDLEAPTSWEESDPRLIKKAQEVKLRSLNTKIHKIDSLVAYKVDDDSNV</sequence>
<keyword evidence="6" id="KW-0131">Cell cycle</keyword>
<dbReference type="InterPro" id="IPR045091">
    <property type="entry name" value="Mad2-like"/>
</dbReference>
<dbReference type="OMA" id="WQFDVEI"/>
<reference evidence="8 9" key="1">
    <citation type="journal article" date="2011" name="Science">
        <title>The Selaginella genome identifies genetic changes associated with the evolution of vascular plants.</title>
        <authorList>
            <person name="Banks J.A."/>
            <person name="Nishiyama T."/>
            <person name="Hasebe M."/>
            <person name="Bowman J.L."/>
            <person name="Gribskov M."/>
            <person name="dePamphilis C."/>
            <person name="Albert V.A."/>
            <person name="Aono N."/>
            <person name="Aoyama T."/>
            <person name="Ambrose B.A."/>
            <person name="Ashton N.W."/>
            <person name="Axtell M.J."/>
            <person name="Barker E."/>
            <person name="Barker M.S."/>
            <person name="Bennetzen J.L."/>
            <person name="Bonawitz N.D."/>
            <person name="Chapple C."/>
            <person name="Cheng C."/>
            <person name="Correa L.G."/>
            <person name="Dacre M."/>
            <person name="DeBarry J."/>
            <person name="Dreyer I."/>
            <person name="Elias M."/>
            <person name="Engstrom E.M."/>
            <person name="Estelle M."/>
            <person name="Feng L."/>
            <person name="Finet C."/>
            <person name="Floyd S.K."/>
            <person name="Frommer W.B."/>
            <person name="Fujita T."/>
            <person name="Gramzow L."/>
            <person name="Gutensohn M."/>
            <person name="Harholt J."/>
            <person name="Hattori M."/>
            <person name="Heyl A."/>
            <person name="Hirai T."/>
            <person name="Hiwatashi Y."/>
            <person name="Ishikawa M."/>
            <person name="Iwata M."/>
            <person name="Karol K.G."/>
            <person name="Koehler B."/>
            <person name="Kolukisaoglu U."/>
            <person name="Kubo M."/>
            <person name="Kurata T."/>
            <person name="Lalonde S."/>
            <person name="Li K."/>
            <person name="Li Y."/>
            <person name="Litt A."/>
            <person name="Lyons E."/>
            <person name="Manning G."/>
            <person name="Maruyama T."/>
            <person name="Michael T.P."/>
            <person name="Mikami K."/>
            <person name="Miyazaki S."/>
            <person name="Morinaga S."/>
            <person name="Murata T."/>
            <person name="Mueller-Roeber B."/>
            <person name="Nelson D.R."/>
            <person name="Obara M."/>
            <person name="Oguri Y."/>
            <person name="Olmstead R.G."/>
            <person name="Onodera N."/>
            <person name="Petersen B.L."/>
            <person name="Pils B."/>
            <person name="Prigge M."/>
            <person name="Rensing S.A."/>
            <person name="Riano-Pachon D.M."/>
            <person name="Roberts A.W."/>
            <person name="Sato Y."/>
            <person name="Scheller H.V."/>
            <person name="Schulz B."/>
            <person name="Schulz C."/>
            <person name="Shakirov E.V."/>
            <person name="Shibagaki N."/>
            <person name="Shinohara N."/>
            <person name="Shippen D.E."/>
            <person name="Soerensen I."/>
            <person name="Sotooka R."/>
            <person name="Sugimoto N."/>
            <person name="Sugita M."/>
            <person name="Sumikawa N."/>
            <person name="Tanurdzic M."/>
            <person name="Theissen G."/>
            <person name="Ulvskov P."/>
            <person name="Wakazuki S."/>
            <person name="Weng J.K."/>
            <person name="Willats W.W."/>
            <person name="Wipf D."/>
            <person name="Wolf P.G."/>
            <person name="Yang L."/>
            <person name="Zimmer A.D."/>
            <person name="Zhu Q."/>
            <person name="Mitros T."/>
            <person name="Hellsten U."/>
            <person name="Loque D."/>
            <person name="Otillar R."/>
            <person name="Salamov A."/>
            <person name="Schmutz J."/>
            <person name="Shapiro H."/>
            <person name="Lindquist E."/>
            <person name="Lucas S."/>
            <person name="Rokhsar D."/>
            <person name="Grigoriev I.V."/>
        </authorList>
    </citation>
    <scope>NUCLEOTIDE SEQUENCE [LARGE SCALE GENOMIC DNA]</scope>
</reference>
<protein>
    <recommendedName>
        <fullName evidence="7">HORMA domain-containing protein</fullName>
    </recommendedName>
</protein>
<accession>D8S8X3</accession>
<dbReference type="InterPro" id="IPR036570">
    <property type="entry name" value="HORMA_dom_sf"/>
</dbReference>
<evidence type="ECO:0000256" key="1">
    <source>
        <dbReference type="ARBA" id="ARBA00004123"/>
    </source>
</evidence>